<dbReference type="PANTHER" id="PTHR35604:SF2">
    <property type="entry name" value="TRANSPOSASE INSH FOR INSERTION SEQUENCE ELEMENT IS5A-RELATED"/>
    <property type="match status" value="1"/>
</dbReference>
<dbReference type="GO" id="GO:0006313">
    <property type="term" value="P:DNA transposition"/>
    <property type="evidence" value="ECO:0007669"/>
    <property type="project" value="InterPro"/>
</dbReference>
<keyword evidence="4" id="KW-0238">DNA-binding</keyword>
<evidence type="ECO:0000256" key="5">
    <source>
        <dbReference type="ARBA" id="ARBA00023172"/>
    </source>
</evidence>
<dbReference type="GO" id="GO:0004803">
    <property type="term" value="F:transposase activity"/>
    <property type="evidence" value="ECO:0007669"/>
    <property type="project" value="InterPro"/>
</dbReference>
<dbReference type="RefSeq" id="WP_369600262.1">
    <property type="nucleotide sequence ID" value="NZ_CP154858.1"/>
</dbReference>
<evidence type="ECO:0000256" key="4">
    <source>
        <dbReference type="ARBA" id="ARBA00023125"/>
    </source>
</evidence>
<evidence type="ECO:0000256" key="2">
    <source>
        <dbReference type="ARBA" id="ARBA00010075"/>
    </source>
</evidence>
<keyword evidence="5" id="KW-0233">DNA recombination</keyword>
<dbReference type="PANTHER" id="PTHR35604">
    <property type="entry name" value="TRANSPOSASE INSH FOR INSERTION SEQUENCE ELEMENT IS5A-RELATED"/>
    <property type="match status" value="1"/>
</dbReference>
<dbReference type="InterPro" id="IPR008490">
    <property type="entry name" value="Transposase_InsH_N"/>
</dbReference>
<proteinExistence type="inferred from homology"/>
<accession>A0AB39UT60</accession>
<evidence type="ECO:0000256" key="3">
    <source>
        <dbReference type="ARBA" id="ARBA00022578"/>
    </source>
</evidence>
<comment type="similarity">
    <text evidence="2">Belongs to the transposase 11 family.</text>
</comment>
<dbReference type="Pfam" id="PF01609">
    <property type="entry name" value="DDE_Tnp_1"/>
    <property type="match status" value="1"/>
</dbReference>
<dbReference type="Pfam" id="PF05598">
    <property type="entry name" value="DUF772"/>
    <property type="match status" value="1"/>
</dbReference>
<dbReference type="EMBL" id="CP154858">
    <property type="protein sequence ID" value="XDT71224.1"/>
    <property type="molecule type" value="Genomic_DNA"/>
</dbReference>
<feature type="domain" description="Transposase IS4-like" evidence="6">
    <location>
        <begin position="137"/>
        <end position="306"/>
    </location>
</feature>
<dbReference type="GO" id="GO:0003677">
    <property type="term" value="F:DNA binding"/>
    <property type="evidence" value="ECO:0007669"/>
    <property type="project" value="UniProtKB-KW"/>
</dbReference>
<gene>
    <name evidence="8" type="ORF">AAIA72_10445</name>
</gene>
<name>A0AB39UT60_9GAMM</name>
<organism evidence="8">
    <name type="scientific">Thermohahella caldifontis</name>
    <dbReference type="NCBI Taxonomy" id="3142973"/>
    <lineage>
        <taxon>Bacteria</taxon>
        <taxon>Pseudomonadati</taxon>
        <taxon>Pseudomonadota</taxon>
        <taxon>Gammaproteobacteria</taxon>
        <taxon>Oceanospirillales</taxon>
        <taxon>Hahellaceae</taxon>
        <taxon>Thermohahella</taxon>
    </lineage>
</organism>
<comment type="function">
    <text evidence="1">Involved in the transposition of the insertion sequence IS5.</text>
</comment>
<dbReference type="AlphaFoldDB" id="A0AB39UT60"/>
<keyword evidence="3" id="KW-0815">Transposition</keyword>
<protein>
    <submittedName>
        <fullName evidence="8">IS5 family transposase</fullName>
    </submittedName>
</protein>
<reference evidence="8" key="1">
    <citation type="submission" date="2024-05" db="EMBL/GenBank/DDBJ databases">
        <title>Genome sequencing of novel strain.</title>
        <authorList>
            <person name="Ganbat D."/>
            <person name="Ganbat S."/>
            <person name="Lee S.-J."/>
        </authorList>
    </citation>
    <scope>NUCLEOTIDE SEQUENCE</scope>
    <source>
        <strain evidence="8">SMD15-11</strain>
    </source>
</reference>
<evidence type="ECO:0000259" key="7">
    <source>
        <dbReference type="Pfam" id="PF05598"/>
    </source>
</evidence>
<dbReference type="NCBIfam" id="NF033581">
    <property type="entry name" value="transpos_IS5_4"/>
    <property type="match status" value="1"/>
</dbReference>
<evidence type="ECO:0000259" key="6">
    <source>
        <dbReference type="Pfam" id="PF01609"/>
    </source>
</evidence>
<dbReference type="KEGG" id="tcd:AAIA72_10445"/>
<evidence type="ECO:0000256" key="1">
    <source>
        <dbReference type="ARBA" id="ARBA00003544"/>
    </source>
</evidence>
<feature type="domain" description="Transposase InsH N-terminal" evidence="7">
    <location>
        <begin position="16"/>
        <end position="110"/>
    </location>
</feature>
<dbReference type="InterPro" id="IPR047959">
    <property type="entry name" value="Transpos_IS5"/>
</dbReference>
<evidence type="ECO:0000313" key="8">
    <source>
        <dbReference type="EMBL" id="XDT71224.1"/>
    </source>
</evidence>
<dbReference type="InterPro" id="IPR002559">
    <property type="entry name" value="Transposase_11"/>
</dbReference>
<sequence length="316" mass="36773">MDYQPTFAELEYQHKKRKTRREKFLEQMEALISWSELEKQVARCYRKHRIGRKPYPVSVMLRIHMMQLFWNLSDPAMEDHLYEVESMRRFAGLRLDDPIPDETTILNFRHQLEKCNLGQKILETVNGVLAQRGLILRSGTIMDATIIEAPSSTKNASGKRDEEMHQTRKGNQWHFGMKMHVGVDDVAGIVHTVETTPANEHDLNVADKLLHGGEQRVWADAGYRGIQKREAHKNRKVDWHISAGPGRQRKMTGDQKEAQKIISSVRVRVEHVFFWIKCVFGYRKTRYRGLKKNTNRLATLAALANLMMARRFLLPS</sequence>